<protein>
    <submittedName>
        <fullName evidence="3">DNA repair exonuclease</fullName>
    </submittedName>
</protein>
<dbReference type="CDD" id="cd00840">
    <property type="entry name" value="MPP_Mre11_N"/>
    <property type="match status" value="1"/>
</dbReference>
<organism evidence="3 4">
    <name type="scientific">Virgibacillus siamensis</name>
    <dbReference type="NCBI Taxonomy" id="480071"/>
    <lineage>
        <taxon>Bacteria</taxon>
        <taxon>Bacillati</taxon>
        <taxon>Bacillota</taxon>
        <taxon>Bacilli</taxon>
        <taxon>Bacillales</taxon>
        <taxon>Bacillaceae</taxon>
        <taxon>Virgibacillus</taxon>
    </lineage>
</organism>
<comment type="caution">
    <text evidence="3">The sequence shown here is derived from an EMBL/GenBank/DDBJ whole genome shotgun (WGS) entry which is preliminary data.</text>
</comment>
<dbReference type="InterPro" id="IPR050535">
    <property type="entry name" value="DNA_Repair-Maintenance_Comp"/>
</dbReference>
<dbReference type="Proteomes" id="UP001500866">
    <property type="component" value="Unassembled WGS sequence"/>
</dbReference>
<evidence type="ECO:0000313" key="4">
    <source>
        <dbReference type="Proteomes" id="UP001500866"/>
    </source>
</evidence>
<dbReference type="InterPro" id="IPR029052">
    <property type="entry name" value="Metallo-depent_PP-like"/>
</dbReference>
<feature type="domain" description="Calcineurin-like phosphoesterase" evidence="2">
    <location>
        <begin position="6"/>
        <end position="204"/>
    </location>
</feature>
<gene>
    <name evidence="3" type="ORF">GCM10009001_10190</name>
</gene>
<dbReference type="PANTHER" id="PTHR30337:SF7">
    <property type="entry name" value="PHOSPHOESTERASE"/>
    <property type="match status" value="1"/>
</dbReference>
<accession>A0ABP3QRJ4</accession>
<keyword evidence="3" id="KW-0540">Nuclease</keyword>
<dbReference type="PANTHER" id="PTHR30337">
    <property type="entry name" value="COMPONENT OF ATP-DEPENDENT DSDNA EXONUCLEASE"/>
    <property type="match status" value="1"/>
</dbReference>
<evidence type="ECO:0000259" key="2">
    <source>
        <dbReference type="Pfam" id="PF00149"/>
    </source>
</evidence>
<dbReference type="PIRSF" id="PIRSF033091">
    <property type="entry name" value="Pesterase_YhaO"/>
    <property type="match status" value="1"/>
</dbReference>
<proteinExistence type="predicted"/>
<dbReference type="InterPro" id="IPR014576">
    <property type="entry name" value="Pesterase_YhaO"/>
</dbReference>
<evidence type="ECO:0000256" key="1">
    <source>
        <dbReference type="ARBA" id="ARBA00022801"/>
    </source>
</evidence>
<dbReference type="SUPFAM" id="SSF56300">
    <property type="entry name" value="Metallo-dependent phosphatases"/>
    <property type="match status" value="1"/>
</dbReference>
<dbReference type="EMBL" id="BAAADS010000006">
    <property type="protein sequence ID" value="GAA0596045.1"/>
    <property type="molecule type" value="Genomic_DNA"/>
</dbReference>
<evidence type="ECO:0000313" key="3">
    <source>
        <dbReference type="EMBL" id="GAA0596045.1"/>
    </source>
</evidence>
<dbReference type="Gene3D" id="3.60.21.10">
    <property type="match status" value="1"/>
</dbReference>
<dbReference type="InterPro" id="IPR004843">
    <property type="entry name" value="Calcineurin-like_PHP"/>
</dbReference>
<reference evidence="4" key="1">
    <citation type="journal article" date="2019" name="Int. J. Syst. Evol. Microbiol.">
        <title>The Global Catalogue of Microorganisms (GCM) 10K type strain sequencing project: providing services to taxonomists for standard genome sequencing and annotation.</title>
        <authorList>
            <consortium name="The Broad Institute Genomics Platform"/>
            <consortium name="The Broad Institute Genome Sequencing Center for Infectious Disease"/>
            <person name="Wu L."/>
            <person name="Ma J."/>
        </authorList>
    </citation>
    <scope>NUCLEOTIDE SEQUENCE [LARGE SCALE GENOMIC DNA]</scope>
    <source>
        <strain evidence="4">JCM 15395</strain>
    </source>
</reference>
<dbReference type="RefSeq" id="WP_343810893.1">
    <property type="nucleotide sequence ID" value="NZ_BAAADS010000006.1"/>
</dbReference>
<sequence length="411" mass="47384">MTKQISFIHTADLHLDSPFTGLSYIPEHIFQKVRDSTFSALNRLVQTAISKEVDFVLITGDLFDNEKQNLKAQIRLRRAFEELRRHRINVYLSYGNHDFVKGNVHPVEFPDNVFVFQDENVTSFTFEKNGQQLASIYGFSYVNRAVTANKTSEYQLSGKHIPFHIAMLHGSLSSNTEHDVYAPFQLSDLSEKEYDYWALGHIHKREILKESPAVVYPGNIQGRNRKESGEKGCYHVELTASGTALTFIPLQSIQFNELDVDAANCPDLHQLEKKIQQGISSITSDIPQLLYLNLKNGFKEISQWGHDGFIQDMLEMINETFAHQANWKLIYRYKLEQIDSTDNARLAEGHHFVGELIRHIDHSDIQSHLSDLYRNRLARKYMPPLTEDDESDIKQRAKQLLIDELLRYGGE</sequence>
<keyword evidence="3" id="KW-0269">Exonuclease</keyword>
<keyword evidence="1" id="KW-0378">Hydrolase</keyword>
<dbReference type="Pfam" id="PF00149">
    <property type="entry name" value="Metallophos"/>
    <property type="match status" value="1"/>
</dbReference>
<dbReference type="GO" id="GO:0004527">
    <property type="term" value="F:exonuclease activity"/>
    <property type="evidence" value="ECO:0007669"/>
    <property type="project" value="UniProtKB-KW"/>
</dbReference>
<name>A0ABP3QRJ4_9BACI</name>
<keyword evidence="4" id="KW-1185">Reference proteome</keyword>
<dbReference type="InterPro" id="IPR041796">
    <property type="entry name" value="Mre11_N"/>
</dbReference>